<evidence type="ECO:0000313" key="1">
    <source>
        <dbReference type="EMBL" id="MSS84474.1"/>
    </source>
</evidence>
<name>A0A6N7VRR7_9ACTO</name>
<comment type="caution">
    <text evidence="1">The sequence shown here is derived from an EMBL/GenBank/DDBJ whole genome shotgun (WGS) entry which is preliminary data.</text>
</comment>
<evidence type="ECO:0000313" key="2">
    <source>
        <dbReference type="Proteomes" id="UP000470875"/>
    </source>
</evidence>
<dbReference type="AlphaFoldDB" id="A0A6N7VRR7"/>
<proteinExistence type="predicted"/>
<accession>A0A6N7VRR7</accession>
<organism evidence="1 2">
    <name type="scientific">Scrofimicrobium canadense</name>
    <dbReference type="NCBI Taxonomy" id="2652290"/>
    <lineage>
        <taxon>Bacteria</taxon>
        <taxon>Bacillati</taxon>
        <taxon>Actinomycetota</taxon>
        <taxon>Actinomycetes</taxon>
        <taxon>Actinomycetales</taxon>
        <taxon>Actinomycetaceae</taxon>
        <taxon>Scrofimicrobium</taxon>
    </lineage>
</organism>
<sequence>MSTSEPTSFPQVSQARQAWEAAKADQTMARDRLRDAVLAEVDAGAEIAKIAEAAGITRKTVYAWIDTHDDRANVARTISDAMAWLASMGVRQAASYTALSDDDPLLNSAITVLRGSLKTIPTSKYSTPDDKARVWLWGEVAGRALQYWQKHRRWPRTVSVDDVSEYAN</sequence>
<reference evidence="1 2" key="1">
    <citation type="submission" date="2019-08" db="EMBL/GenBank/DDBJ databases">
        <title>In-depth cultivation of the pig gut microbiome towards novel bacterial diversity and tailored functional studies.</title>
        <authorList>
            <person name="Wylensek D."/>
            <person name="Hitch T.C.A."/>
            <person name="Clavel T."/>
        </authorList>
    </citation>
    <scope>NUCLEOTIDE SEQUENCE [LARGE SCALE GENOMIC DNA]</scope>
    <source>
        <strain evidence="1 2">WB03_NA08</strain>
    </source>
</reference>
<dbReference type="Proteomes" id="UP000470875">
    <property type="component" value="Unassembled WGS sequence"/>
</dbReference>
<keyword evidence="2" id="KW-1185">Reference proteome</keyword>
<dbReference type="RefSeq" id="WP_154544855.1">
    <property type="nucleotide sequence ID" value="NZ_VULO01000007.1"/>
</dbReference>
<dbReference type="EMBL" id="VULO01000007">
    <property type="protein sequence ID" value="MSS84474.1"/>
    <property type="molecule type" value="Genomic_DNA"/>
</dbReference>
<protein>
    <submittedName>
        <fullName evidence="1">Uncharacterized protein</fullName>
    </submittedName>
</protein>
<gene>
    <name evidence="1" type="ORF">FYJ24_06795</name>
</gene>